<dbReference type="RefSeq" id="WP_048852558.1">
    <property type="nucleotide sequence ID" value="NZ_BANI01000397.1"/>
</dbReference>
<dbReference type="Gene3D" id="2.40.30.10">
    <property type="entry name" value="Translation factors"/>
    <property type="match status" value="1"/>
</dbReference>
<name>A0A0D6Q3V4_KOMEU</name>
<dbReference type="SUPFAM" id="SSF51905">
    <property type="entry name" value="FAD/NAD(P)-binding domain"/>
    <property type="match status" value="1"/>
</dbReference>
<comment type="caution">
    <text evidence="6">The sequence shown here is derived from an EMBL/GenBank/DDBJ whole genome shotgun (WGS) entry which is preliminary data.</text>
</comment>
<dbReference type="Proteomes" id="UP000032675">
    <property type="component" value="Unassembled WGS sequence"/>
</dbReference>
<feature type="domain" description="RsdA/BaiN/AoA(So)-like Rossmann fold-like" evidence="4">
    <location>
        <begin position="9"/>
        <end position="400"/>
    </location>
</feature>
<gene>
    <name evidence="6" type="ORF">Geu3261_0479_007</name>
</gene>
<feature type="domain" description="RsdA/BaiN/AoA(So)-like insert" evidence="5">
    <location>
        <begin position="197"/>
        <end position="348"/>
    </location>
</feature>
<dbReference type="SUPFAM" id="SSF160996">
    <property type="entry name" value="HI0933 insert domain-like"/>
    <property type="match status" value="1"/>
</dbReference>
<protein>
    <submittedName>
        <fullName evidence="6">NAD(FAD)-utilizing dehydrogenase</fullName>
    </submittedName>
</protein>
<sequence>MTEFVFRPHVAVIGGGPAGLAAAEILSAHGCGVSVVEQMPTMGRKLLIAGRGGLNLTHSEPADAFAARYGAARPMMERALRAFAPRDMVQWAEGLGQPCFTGSSGRVFPRAMKASPLLRAWLARLAAAGVRLLTRHRWDGWDADGRLLVSGPGGPASWRVNATVLALGGASWARLGADGAWRVRLLGLGVDVSPFAPANCGFVTGRRAPFTTRFAGTPLRGIALTLDGGDTVRGEAVVTGAGIEGGAVYALSAAIRDRIARDGHALVHVDLRPALDVTEIATRIARVRSRESLSNTLRKALRLPPVAIALLREGDGGPPPRDPAALARLVKAVPVVLRAPAALDRAISVAGGIAWPALDEHFMLRALPGVFAAGEMLDWEAPTGGYLLQGCIATGRMAGQGAWEWLRDSQRGRYPSAP</sequence>
<accession>A0A0D6Q3V4</accession>
<dbReference type="PANTHER" id="PTHR42887:SF1">
    <property type="entry name" value="BLR3961 PROTEIN"/>
    <property type="match status" value="1"/>
</dbReference>
<reference evidence="6 7" key="1">
    <citation type="submission" date="2012-11" db="EMBL/GenBank/DDBJ databases">
        <title>Whole genome sequence of Gluconacetobacter europaeus NBRC3261.</title>
        <authorList>
            <person name="Azuma Y."/>
            <person name="Higashiura N."/>
            <person name="Hirakawa H."/>
            <person name="Matsushita K."/>
        </authorList>
    </citation>
    <scope>NUCLEOTIDE SEQUENCE [LARGE SCALE GENOMIC DNA]</scope>
    <source>
        <strain evidence="6 7">NBRC 3261</strain>
    </source>
</reference>
<organism evidence="6 7">
    <name type="scientific">Komagataeibacter europaeus NBRC 3261</name>
    <dbReference type="NCBI Taxonomy" id="1234669"/>
    <lineage>
        <taxon>Bacteria</taxon>
        <taxon>Pseudomonadati</taxon>
        <taxon>Pseudomonadota</taxon>
        <taxon>Alphaproteobacteria</taxon>
        <taxon>Acetobacterales</taxon>
        <taxon>Acetobacteraceae</taxon>
        <taxon>Komagataeibacter</taxon>
    </lineage>
</organism>
<dbReference type="Gene3D" id="1.10.8.260">
    <property type="entry name" value="HI0933 insert domain-like"/>
    <property type="match status" value="1"/>
</dbReference>
<dbReference type="Pfam" id="PF22780">
    <property type="entry name" value="HI0933_like_1st"/>
    <property type="match status" value="1"/>
</dbReference>
<dbReference type="NCBIfam" id="TIGR03862">
    <property type="entry name" value="flavo_PP4765"/>
    <property type="match status" value="1"/>
</dbReference>
<evidence type="ECO:0000313" key="7">
    <source>
        <dbReference type="Proteomes" id="UP000032675"/>
    </source>
</evidence>
<evidence type="ECO:0000313" key="6">
    <source>
        <dbReference type="EMBL" id="GAN98124.1"/>
    </source>
</evidence>
<dbReference type="NCBIfam" id="TIGR00275">
    <property type="entry name" value="aminoacetone oxidase family FAD-binding enzyme"/>
    <property type="match status" value="1"/>
</dbReference>
<dbReference type="Pfam" id="PF03486">
    <property type="entry name" value="HI0933_like"/>
    <property type="match status" value="1"/>
</dbReference>
<evidence type="ECO:0000256" key="3">
    <source>
        <dbReference type="ARBA" id="ARBA00022827"/>
    </source>
</evidence>
<keyword evidence="2" id="KW-0285">Flavoprotein</keyword>
<dbReference type="InterPro" id="IPR057661">
    <property type="entry name" value="RsdA/BaiN/AoA(So)_Rossmann"/>
</dbReference>
<dbReference type="AlphaFoldDB" id="A0A0D6Q3V4"/>
<dbReference type="InterPro" id="IPR022460">
    <property type="entry name" value="Flavoprotein_PP4765"/>
</dbReference>
<dbReference type="InterPro" id="IPR055178">
    <property type="entry name" value="RsdA/BaiN/AoA(So)-like_dom"/>
</dbReference>
<comment type="cofactor">
    <cofactor evidence="1">
        <name>FAD</name>
        <dbReference type="ChEBI" id="CHEBI:57692"/>
    </cofactor>
</comment>
<evidence type="ECO:0000256" key="2">
    <source>
        <dbReference type="ARBA" id="ARBA00022630"/>
    </source>
</evidence>
<dbReference type="InterPro" id="IPR004792">
    <property type="entry name" value="BaiN-like"/>
</dbReference>
<proteinExistence type="predicted"/>
<dbReference type="InterPro" id="IPR023166">
    <property type="entry name" value="BaiN-like_dom_sf"/>
</dbReference>
<dbReference type="EMBL" id="BANI01000397">
    <property type="protein sequence ID" value="GAN98124.1"/>
    <property type="molecule type" value="Genomic_DNA"/>
</dbReference>
<evidence type="ECO:0000259" key="5">
    <source>
        <dbReference type="Pfam" id="PF22780"/>
    </source>
</evidence>
<evidence type="ECO:0000259" key="4">
    <source>
        <dbReference type="Pfam" id="PF03486"/>
    </source>
</evidence>
<dbReference type="InterPro" id="IPR036188">
    <property type="entry name" value="FAD/NAD-bd_sf"/>
</dbReference>
<dbReference type="Gene3D" id="3.50.50.60">
    <property type="entry name" value="FAD/NAD(P)-binding domain"/>
    <property type="match status" value="1"/>
</dbReference>
<dbReference type="PANTHER" id="PTHR42887">
    <property type="entry name" value="OS12G0638800 PROTEIN"/>
    <property type="match status" value="1"/>
</dbReference>
<evidence type="ECO:0000256" key="1">
    <source>
        <dbReference type="ARBA" id="ARBA00001974"/>
    </source>
</evidence>
<keyword evidence="3" id="KW-0274">FAD</keyword>